<evidence type="ECO:0000256" key="4">
    <source>
        <dbReference type="ARBA" id="ARBA00023163"/>
    </source>
</evidence>
<gene>
    <name evidence="7" type="ORF">BED47_08395</name>
</gene>
<dbReference type="InterPro" id="IPR011256">
    <property type="entry name" value="Reg_factor_effector_dom_sf"/>
</dbReference>
<feature type="domain" description="HTH merR-type" evidence="6">
    <location>
        <begin position="4"/>
        <end position="74"/>
    </location>
</feature>
<dbReference type="SMART" id="SM00871">
    <property type="entry name" value="AraC_E_bind"/>
    <property type="match status" value="1"/>
</dbReference>
<keyword evidence="2" id="KW-0805">Transcription regulation</keyword>
<dbReference type="EMBL" id="MDKC01000032">
    <property type="protein sequence ID" value="ODG91038.1"/>
    <property type="molecule type" value="Genomic_DNA"/>
</dbReference>
<dbReference type="InterPro" id="IPR009061">
    <property type="entry name" value="DNA-bd_dom_put_sf"/>
</dbReference>
<evidence type="ECO:0000313" key="7">
    <source>
        <dbReference type="EMBL" id="ODG91038.1"/>
    </source>
</evidence>
<dbReference type="InterPro" id="IPR010499">
    <property type="entry name" value="AraC_E-bd"/>
</dbReference>
<keyword evidence="8" id="KW-1185">Reference proteome</keyword>
<dbReference type="Pfam" id="PF06445">
    <property type="entry name" value="GyrI-like"/>
    <property type="match status" value="1"/>
</dbReference>
<dbReference type="InterPro" id="IPR047057">
    <property type="entry name" value="MerR_fam"/>
</dbReference>
<dbReference type="InterPro" id="IPR000551">
    <property type="entry name" value="MerR-type_HTH_dom"/>
</dbReference>
<accession>A0ABX2ZVF8</accession>
<proteinExistence type="predicted"/>
<feature type="coiled-coil region" evidence="5">
    <location>
        <begin position="77"/>
        <end position="104"/>
    </location>
</feature>
<keyword evidence="4" id="KW-0804">Transcription</keyword>
<keyword evidence="3" id="KW-0238">DNA-binding</keyword>
<reference evidence="7 8" key="1">
    <citation type="submission" date="2016-07" db="EMBL/GenBank/DDBJ databases">
        <authorList>
            <person name="Townsley L."/>
            <person name="Shank E.A."/>
        </authorList>
    </citation>
    <scope>NUCLEOTIDE SEQUENCE [LARGE SCALE GENOMIC DNA]</scope>
    <source>
        <strain evidence="7 8">CH01</strain>
    </source>
</reference>
<dbReference type="SMART" id="SM00422">
    <property type="entry name" value="HTH_MERR"/>
    <property type="match status" value="1"/>
</dbReference>
<dbReference type="PANTHER" id="PTHR30204:SF69">
    <property type="entry name" value="MERR-FAMILY TRANSCRIPTIONAL REGULATOR"/>
    <property type="match status" value="1"/>
</dbReference>
<dbReference type="PROSITE" id="PS50937">
    <property type="entry name" value="HTH_MERR_2"/>
    <property type="match status" value="1"/>
</dbReference>
<dbReference type="Proteomes" id="UP000094580">
    <property type="component" value="Unassembled WGS sequence"/>
</dbReference>
<keyword evidence="5" id="KW-0175">Coiled coil</keyword>
<dbReference type="CDD" id="cd01107">
    <property type="entry name" value="HTH_BmrR"/>
    <property type="match status" value="1"/>
</dbReference>
<dbReference type="InterPro" id="IPR029442">
    <property type="entry name" value="GyrI-like"/>
</dbReference>
<dbReference type="SUPFAM" id="SSF46955">
    <property type="entry name" value="Putative DNA-binding domain"/>
    <property type="match status" value="1"/>
</dbReference>
<evidence type="ECO:0000259" key="6">
    <source>
        <dbReference type="PROSITE" id="PS50937"/>
    </source>
</evidence>
<evidence type="ECO:0000256" key="1">
    <source>
        <dbReference type="ARBA" id="ARBA00022491"/>
    </source>
</evidence>
<organism evidence="7 8">
    <name type="scientific">Gottfriedia luciferensis</name>
    <dbReference type="NCBI Taxonomy" id="178774"/>
    <lineage>
        <taxon>Bacteria</taxon>
        <taxon>Bacillati</taxon>
        <taxon>Bacillota</taxon>
        <taxon>Bacilli</taxon>
        <taxon>Bacillales</taxon>
        <taxon>Bacillaceae</taxon>
        <taxon>Gottfriedia</taxon>
    </lineage>
</organism>
<dbReference type="RefSeq" id="WP_025568406.1">
    <property type="nucleotide sequence ID" value="NZ_MDKC01000032.1"/>
</dbReference>
<name>A0ABX2ZVF8_9BACI</name>
<dbReference type="Pfam" id="PF13411">
    <property type="entry name" value="MerR_1"/>
    <property type="match status" value="1"/>
</dbReference>
<evidence type="ECO:0000256" key="2">
    <source>
        <dbReference type="ARBA" id="ARBA00023015"/>
    </source>
</evidence>
<dbReference type="SUPFAM" id="SSF55136">
    <property type="entry name" value="Probable bacterial effector-binding domain"/>
    <property type="match status" value="1"/>
</dbReference>
<protein>
    <submittedName>
        <fullName evidence="7">GntR family transcriptional regulator</fullName>
    </submittedName>
</protein>
<comment type="caution">
    <text evidence="7">The sequence shown here is derived from an EMBL/GenBank/DDBJ whole genome shotgun (WGS) entry which is preliminary data.</text>
</comment>
<evidence type="ECO:0000256" key="3">
    <source>
        <dbReference type="ARBA" id="ARBA00023125"/>
    </source>
</evidence>
<evidence type="ECO:0000256" key="5">
    <source>
        <dbReference type="SAM" id="Coils"/>
    </source>
</evidence>
<dbReference type="Gene3D" id="3.20.80.10">
    <property type="entry name" value="Regulatory factor, effector binding domain"/>
    <property type="match status" value="1"/>
</dbReference>
<evidence type="ECO:0000313" key="8">
    <source>
        <dbReference type="Proteomes" id="UP000094580"/>
    </source>
</evidence>
<dbReference type="Gene3D" id="1.10.1660.10">
    <property type="match status" value="1"/>
</dbReference>
<keyword evidence="1" id="KW-0678">Repressor</keyword>
<sequence>MKEYFTIGEVSKLFQVKIATLRYYDQIGLLRPEFTDKKTNYRYYSTQQFERLNSIKYLRALDLPINEMIDFFNYREIDALVEMLKKQKDEVAKKKNELEIIETKISRRLLQIEDAVSTPLDVISEITLPEMHVAYLRHDYVIGDDIELPITELRNSFGINEEIFLGKIGISISASNLKKNVFDKYSSIFMILEDGDHIPPTSILIPSRDYLRVRFKGTHIDAVDYYKKLLTYMKKHNYKLLDDSFEITLIDYGFTNDNEKHVTEILLPYE</sequence>
<dbReference type="PANTHER" id="PTHR30204">
    <property type="entry name" value="REDOX-CYCLING DRUG-SENSING TRANSCRIPTIONAL ACTIVATOR SOXR"/>
    <property type="match status" value="1"/>
</dbReference>